<dbReference type="GO" id="GO:0016567">
    <property type="term" value="P:protein ubiquitination"/>
    <property type="evidence" value="ECO:0007669"/>
    <property type="project" value="TreeGrafter"/>
</dbReference>
<protein>
    <submittedName>
        <fullName evidence="8">RING finger and CHY zinc finger domain-containing protein 1</fullName>
    </submittedName>
</protein>
<dbReference type="SUPFAM" id="SSF57850">
    <property type="entry name" value="RING/U-box"/>
    <property type="match status" value="1"/>
</dbReference>
<dbReference type="GO" id="GO:0061630">
    <property type="term" value="F:ubiquitin protein ligase activity"/>
    <property type="evidence" value="ECO:0007669"/>
    <property type="project" value="TreeGrafter"/>
</dbReference>
<evidence type="ECO:0000256" key="3">
    <source>
        <dbReference type="ARBA" id="ARBA00022833"/>
    </source>
</evidence>
<dbReference type="CDD" id="cd16464">
    <property type="entry name" value="RING-H2_Pirh2-like"/>
    <property type="match status" value="1"/>
</dbReference>
<dbReference type="PROSITE" id="PS50089">
    <property type="entry name" value="ZF_RING_2"/>
    <property type="match status" value="1"/>
</dbReference>
<dbReference type="GO" id="GO:0005634">
    <property type="term" value="C:nucleus"/>
    <property type="evidence" value="ECO:0007669"/>
    <property type="project" value="TreeGrafter"/>
</dbReference>
<reference evidence="8" key="1">
    <citation type="submission" date="2020-04" db="EMBL/GenBank/DDBJ databases">
        <authorList>
            <person name="Neveu A P."/>
        </authorList>
    </citation>
    <scope>NUCLEOTIDE SEQUENCE</scope>
    <source>
        <tissue evidence="8">Whole embryo</tissue>
    </source>
</reference>
<keyword evidence="1" id="KW-0479">Metal-binding</keyword>
<dbReference type="InterPro" id="IPR008913">
    <property type="entry name" value="Znf_CHY"/>
</dbReference>
<dbReference type="GO" id="GO:0006511">
    <property type="term" value="P:ubiquitin-dependent protein catabolic process"/>
    <property type="evidence" value="ECO:0007669"/>
    <property type="project" value="TreeGrafter"/>
</dbReference>
<dbReference type="AlphaFoldDB" id="A0A6F9DR75"/>
<evidence type="ECO:0000259" key="5">
    <source>
        <dbReference type="PROSITE" id="PS50089"/>
    </source>
</evidence>
<name>A0A6F9DR75_9ASCI</name>
<dbReference type="Gene3D" id="3.30.40.10">
    <property type="entry name" value="Zinc/RING finger domain, C3HC4 (zinc finger)"/>
    <property type="match status" value="1"/>
</dbReference>
<dbReference type="PROSITE" id="PS51270">
    <property type="entry name" value="ZF_CTCHY"/>
    <property type="match status" value="1"/>
</dbReference>
<dbReference type="Pfam" id="PF13639">
    <property type="entry name" value="zf-RING_2"/>
    <property type="match status" value="1"/>
</dbReference>
<evidence type="ECO:0000256" key="2">
    <source>
        <dbReference type="ARBA" id="ARBA00022771"/>
    </source>
</evidence>
<dbReference type="SUPFAM" id="SSF161219">
    <property type="entry name" value="CHY zinc finger-like"/>
    <property type="match status" value="1"/>
</dbReference>
<evidence type="ECO:0000259" key="6">
    <source>
        <dbReference type="PROSITE" id="PS51266"/>
    </source>
</evidence>
<dbReference type="PANTHER" id="PTHR21319:SF53">
    <property type="entry name" value="RING FINGER AND CHY ZINC FINGER DOMAIN-CONTAINING PROTEIN 1"/>
    <property type="match status" value="1"/>
</dbReference>
<evidence type="ECO:0000313" key="8">
    <source>
        <dbReference type="EMBL" id="CAB3265498.1"/>
    </source>
</evidence>
<feature type="domain" description="CTCHY-type" evidence="7">
    <location>
        <begin position="76"/>
        <end position="139"/>
    </location>
</feature>
<dbReference type="InterPro" id="IPR039512">
    <property type="entry name" value="RCHY1_zinc-ribbon"/>
</dbReference>
<dbReference type="EMBL" id="LR789636">
    <property type="protein sequence ID" value="CAB3265498.1"/>
    <property type="molecule type" value="mRNA"/>
</dbReference>
<dbReference type="InterPro" id="IPR037274">
    <property type="entry name" value="Znf_CHY_sf"/>
</dbReference>
<dbReference type="PANTHER" id="PTHR21319">
    <property type="entry name" value="RING FINGER AND CHY ZINC FINGER DOMAIN-CONTAINING PROTEIN 1"/>
    <property type="match status" value="1"/>
</dbReference>
<accession>A0A6F9DR75</accession>
<evidence type="ECO:0000256" key="1">
    <source>
        <dbReference type="ARBA" id="ARBA00022723"/>
    </source>
</evidence>
<keyword evidence="3" id="KW-0862">Zinc</keyword>
<gene>
    <name evidence="8" type="primary">Rchy1</name>
</gene>
<dbReference type="Gene3D" id="2.20.28.10">
    <property type="match status" value="1"/>
</dbReference>
<dbReference type="Pfam" id="PF14599">
    <property type="entry name" value="zinc_ribbon_6"/>
    <property type="match status" value="1"/>
</dbReference>
<feature type="domain" description="RING-type" evidence="5">
    <location>
        <begin position="140"/>
        <end position="182"/>
    </location>
</feature>
<dbReference type="SUPFAM" id="SSF161245">
    <property type="entry name" value="Zinc hairpin stack"/>
    <property type="match status" value="1"/>
</dbReference>
<sequence>MANLDMDQTKSGCKHYQRMCKFVSPCCSKLFSCRLCHDEEISSHKLNRHAVEKIVCCACTVTQGISNKCISCHVKFGNYFCAICRLYDDKDKGQFHCELCGICRVGGRINFKHCETCGFCLPNSIIESHKCIESNSKRNCPICLEDIHNSTIASHVPSCGHVLHTSCYESLLKAGDYRCAICGVSVVSMKEQWKMLDTEIEHTPMPEEYSNIKQWILCKDCHKVSEVKFHILGLKCQPCGSYNTCGTDAPSTEV</sequence>
<evidence type="ECO:0000259" key="7">
    <source>
        <dbReference type="PROSITE" id="PS51270"/>
    </source>
</evidence>
<dbReference type="Pfam" id="PF05495">
    <property type="entry name" value="zf-CHY"/>
    <property type="match status" value="1"/>
</dbReference>
<proteinExistence type="evidence at transcript level"/>
<evidence type="ECO:0000256" key="4">
    <source>
        <dbReference type="PROSITE-ProRule" id="PRU00601"/>
    </source>
</evidence>
<dbReference type="InterPro" id="IPR037275">
    <property type="entry name" value="Znf_CTCHY_sf"/>
</dbReference>
<dbReference type="InterPro" id="IPR001841">
    <property type="entry name" value="Znf_RING"/>
</dbReference>
<dbReference type="GO" id="GO:0008270">
    <property type="term" value="F:zinc ion binding"/>
    <property type="evidence" value="ECO:0007669"/>
    <property type="project" value="UniProtKB-KW"/>
</dbReference>
<dbReference type="SMART" id="SM00184">
    <property type="entry name" value="RING"/>
    <property type="match status" value="1"/>
</dbReference>
<feature type="domain" description="CHY-type" evidence="6">
    <location>
        <begin position="6"/>
        <end position="74"/>
    </location>
</feature>
<dbReference type="InterPro" id="IPR013083">
    <property type="entry name" value="Znf_RING/FYVE/PHD"/>
</dbReference>
<organism evidence="8">
    <name type="scientific">Phallusia mammillata</name>
    <dbReference type="NCBI Taxonomy" id="59560"/>
    <lineage>
        <taxon>Eukaryota</taxon>
        <taxon>Metazoa</taxon>
        <taxon>Chordata</taxon>
        <taxon>Tunicata</taxon>
        <taxon>Ascidiacea</taxon>
        <taxon>Phlebobranchia</taxon>
        <taxon>Ascidiidae</taxon>
        <taxon>Phallusia</taxon>
    </lineage>
</organism>
<dbReference type="PROSITE" id="PS51266">
    <property type="entry name" value="ZF_CHY"/>
    <property type="match status" value="1"/>
</dbReference>
<keyword evidence="2 4" id="KW-0863">Zinc-finger</keyword>
<dbReference type="InterPro" id="IPR017921">
    <property type="entry name" value="Znf_CTCHY"/>
</dbReference>